<evidence type="ECO:0000313" key="7">
    <source>
        <dbReference type="EMBL" id="CCM65456.1"/>
    </source>
</evidence>
<evidence type="ECO:0000256" key="4">
    <source>
        <dbReference type="RuleBase" id="RU361161"/>
    </source>
</evidence>
<dbReference type="Gene3D" id="3.40.50.1700">
    <property type="entry name" value="Glycoside hydrolase family 3 C-terminal domain"/>
    <property type="match status" value="1"/>
</dbReference>
<evidence type="ECO:0000256" key="1">
    <source>
        <dbReference type="ARBA" id="ARBA00005336"/>
    </source>
</evidence>
<comment type="similarity">
    <text evidence="1 4">Belongs to the glycosyl hydrolase 3 family.</text>
</comment>
<keyword evidence="3" id="KW-0119">Carbohydrate metabolism</keyword>
<evidence type="ECO:0000256" key="2">
    <source>
        <dbReference type="ARBA" id="ARBA00022801"/>
    </source>
</evidence>
<protein>
    <submittedName>
        <fullName evidence="7">Putative Thermostable beta-glucosidase B</fullName>
        <ecNumber evidence="7">3.2.1.21</ecNumber>
    </submittedName>
</protein>
<dbReference type="InterPro" id="IPR019800">
    <property type="entry name" value="Glyco_hydro_3_AS"/>
</dbReference>
<feature type="domain" description="Fibronectin type III-like" evidence="6">
    <location>
        <begin position="624"/>
        <end position="694"/>
    </location>
</feature>
<dbReference type="Gene3D" id="3.20.20.300">
    <property type="entry name" value="Glycoside hydrolase, family 3, N-terminal domain"/>
    <property type="match status" value="1"/>
</dbReference>
<dbReference type="SUPFAM" id="SSF51445">
    <property type="entry name" value="(Trans)glycosidases"/>
    <property type="match status" value="1"/>
</dbReference>
<dbReference type="Pfam" id="PF01915">
    <property type="entry name" value="Glyco_hydro_3_C"/>
    <property type="match status" value="1"/>
</dbReference>
<dbReference type="InterPro" id="IPR001764">
    <property type="entry name" value="Glyco_hydro_3_N"/>
</dbReference>
<dbReference type="GO" id="GO:0008422">
    <property type="term" value="F:beta-glucosidase activity"/>
    <property type="evidence" value="ECO:0007669"/>
    <property type="project" value="UniProtKB-EC"/>
</dbReference>
<dbReference type="eggNOG" id="COG1472">
    <property type="taxonomic scope" value="Bacteria"/>
</dbReference>
<evidence type="ECO:0000256" key="3">
    <source>
        <dbReference type="ARBA" id="ARBA00023277"/>
    </source>
</evidence>
<dbReference type="PRINTS" id="PR00133">
    <property type="entry name" value="GLHYDRLASE3"/>
</dbReference>
<dbReference type="STRING" id="1229780.BN381_780005"/>
<proteinExistence type="inferred from homology"/>
<dbReference type="HOGENOM" id="CLU_004542_4_1_11"/>
<dbReference type="Proteomes" id="UP000018291">
    <property type="component" value="Unassembled WGS sequence"/>
</dbReference>
<keyword evidence="2 4" id="KW-0378">Hydrolase</keyword>
<accession>R4Z6M6</accession>
<dbReference type="RefSeq" id="WP_012230181.1">
    <property type="nucleotide sequence ID" value="NZ_HG422565.1"/>
</dbReference>
<dbReference type="SUPFAM" id="SSF52279">
    <property type="entry name" value="Beta-D-glucan exohydrolase, C-terminal domain"/>
    <property type="match status" value="1"/>
</dbReference>
<evidence type="ECO:0000313" key="8">
    <source>
        <dbReference type="Proteomes" id="UP000018291"/>
    </source>
</evidence>
<dbReference type="EMBL" id="CANL01000076">
    <property type="protein sequence ID" value="CCM65456.1"/>
    <property type="molecule type" value="Genomic_DNA"/>
</dbReference>
<feature type="region of interest" description="Disordered" evidence="5">
    <location>
        <begin position="831"/>
        <end position="857"/>
    </location>
</feature>
<dbReference type="OrthoDB" id="3187421at2"/>
<dbReference type="InterPro" id="IPR026891">
    <property type="entry name" value="Fn3-like"/>
</dbReference>
<dbReference type="InterPro" id="IPR013783">
    <property type="entry name" value="Ig-like_fold"/>
</dbReference>
<dbReference type="InterPro" id="IPR050288">
    <property type="entry name" value="Cellulose_deg_GH3"/>
</dbReference>
<dbReference type="PANTHER" id="PTHR42715:SF10">
    <property type="entry name" value="BETA-GLUCOSIDASE"/>
    <property type="match status" value="1"/>
</dbReference>
<dbReference type="EC" id="3.2.1.21" evidence="7"/>
<dbReference type="InterPro" id="IPR036881">
    <property type="entry name" value="Glyco_hydro_3_C_sf"/>
</dbReference>
<dbReference type="Gene3D" id="2.60.40.10">
    <property type="entry name" value="Immunoglobulins"/>
    <property type="match status" value="1"/>
</dbReference>
<dbReference type="PROSITE" id="PS00775">
    <property type="entry name" value="GLYCOSYL_HYDROL_F3"/>
    <property type="match status" value="1"/>
</dbReference>
<keyword evidence="8" id="KW-1185">Reference proteome</keyword>
<dbReference type="Pfam" id="PF00933">
    <property type="entry name" value="Glyco_hydro_3"/>
    <property type="match status" value="1"/>
</dbReference>
<keyword evidence="4 7" id="KW-0326">Glycosidase</keyword>
<dbReference type="InterPro" id="IPR017853">
    <property type="entry name" value="GH"/>
</dbReference>
<name>R4Z6M6_9ACTN</name>
<organism evidence="7 8">
    <name type="scientific">Candidatus Neomicrothrix parvicella RN1</name>
    <dbReference type="NCBI Taxonomy" id="1229780"/>
    <lineage>
        <taxon>Bacteria</taxon>
        <taxon>Bacillati</taxon>
        <taxon>Actinomycetota</taxon>
        <taxon>Acidimicrobiia</taxon>
        <taxon>Acidimicrobiales</taxon>
        <taxon>Microthrixaceae</taxon>
        <taxon>Candidatus Neomicrothrix</taxon>
    </lineage>
</organism>
<dbReference type="InterPro" id="IPR002772">
    <property type="entry name" value="Glyco_hydro_3_C"/>
</dbReference>
<reference evidence="7 8" key="1">
    <citation type="journal article" date="2013" name="ISME J.">
        <title>Metabolic model for the filamentous 'Candidatus Microthrix parvicella' based on genomic and metagenomic analyses.</title>
        <authorList>
            <person name="Jon McIlroy S."/>
            <person name="Kristiansen R."/>
            <person name="Albertsen M."/>
            <person name="Michael Karst S."/>
            <person name="Rossetti S."/>
            <person name="Lund Nielsen J."/>
            <person name="Tandoi V."/>
            <person name="James Seviour R."/>
            <person name="Nielsen P.H."/>
        </authorList>
    </citation>
    <scope>NUCLEOTIDE SEQUENCE [LARGE SCALE GENOMIC DNA]</scope>
    <source>
        <strain evidence="7 8">RN1</strain>
    </source>
</reference>
<dbReference type="GO" id="GO:0005975">
    <property type="term" value="P:carbohydrate metabolic process"/>
    <property type="evidence" value="ECO:0007669"/>
    <property type="project" value="InterPro"/>
</dbReference>
<feature type="region of interest" description="Disordered" evidence="5">
    <location>
        <begin position="291"/>
        <end position="311"/>
    </location>
</feature>
<dbReference type="AlphaFoldDB" id="R4Z6M6"/>
<comment type="caution">
    <text evidence="7">The sequence shown here is derived from an EMBL/GenBank/DDBJ whole genome shotgun (WGS) entry which is preliminary data.</text>
</comment>
<dbReference type="Pfam" id="PF14310">
    <property type="entry name" value="Fn3-like"/>
    <property type="match status" value="1"/>
</dbReference>
<dbReference type="SMART" id="SM01217">
    <property type="entry name" value="Fn3_like"/>
    <property type="match status" value="1"/>
</dbReference>
<dbReference type="InterPro" id="IPR036962">
    <property type="entry name" value="Glyco_hydro_3_N_sf"/>
</dbReference>
<dbReference type="PANTHER" id="PTHR42715">
    <property type="entry name" value="BETA-GLUCOSIDASE"/>
    <property type="match status" value="1"/>
</dbReference>
<evidence type="ECO:0000256" key="5">
    <source>
        <dbReference type="SAM" id="MobiDB-lite"/>
    </source>
</evidence>
<gene>
    <name evidence="7" type="ORF">BN381_780005</name>
</gene>
<evidence type="ECO:0000259" key="6">
    <source>
        <dbReference type="SMART" id="SM01217"/>
    </source>
</evidence>
<sequence length="857" mass="90024">MEDDGANSKTELSDQRKVALLSGADDWHTEAVPELGLEAVMMADGPHGLRKVMSASLADLQASEPATCFPTGSALAATWDRVLAGDVGRAIGREAVAEGVGVVLGPAVNLKRHPAAGRNFEYFSEDPFLAGELAVAWIDGVQGEGVGASLKHFAVNNQEANRMVVDAVVDPATLRELYLGAFEAAVRRSRPWTVMSAYNLLNGVYCSEDPWLLSELLRDQWGFDGLVVTDWGANDDRVAGIRAGQDLEMPGGHGTHDAAVLAALADGSLHRADLDGCVRRVLALLERADGARSGRPGSAMASPRPGADPDALHREHHQLARRAAAAGTVLLTNDGTLPLAPSGHVALIGEFAAHPRFQGGGSSQVKATRSDNLHAELRTHVDAAGGRVQYAPGYVLRARDDRPGEPARRVDEAVSIARGAEVAVVVVGLPDAVESEGFDRDHLHLPESHNILVRAVCAANPNTVVIVVAGSPVTMDWVDQPAAIIHGYLGGQAAGGALADVLVGAAEPGGRLAETFPVRSAGVASDRWFPGEPHQVTYREGPYIGYRWFDASGATPLFPFGHGLSYAEITLGVPTLSAQHVDAGVLLGGTDVVAPAEVPPPGAGPVAFTVTVPLTNAGDRAGSEVVQVYLESPDTGRPAAHRHLVGFAKVNLEPNSTREATVDVHARALCHWHPADRGWAVSAGTWGVAVGCSSGNLPHGLMVEVASSWSAPEPDPALDPYRNPRPDDWDPGVAAFEALLGRSVPEPTPVRPFTRNTTLGELGETRLGRPLLALVRAIVAHTTGGAHDEGGLGAMIDRSLGELPLRNLAVMSQGRVPMSAINRLIALANRMPGHPAGHPPGRPPGRSVGFTRPGRRR</sequence>